<sequence length="198" mass="19361">MSEPTIGTGRHAAPRRRRGIWIAAGILVALVVAGSAGIGGTYALWNGKASTNASTVTSGTAAVQVSALSTMNASSLAPGTGVTGTFSVKNSGTIPLSMRVSTTATSVAYATSATDATVLGELTLRLSVVASAADCKTGLGGASGRVAAFDTGAGYYTLPVGASGVGCVELDLDADAPQSVAGAVTNFTLTVTGTQVTT</sequence>
<accession>A0ABM8GLR7</accession>
<evidence type="ECO:0008006" key="4">
    <source>
        <dbReference type="Google" id="ProtNLM"/>
    </source>
</evidence>
<keyword evidence="1" id="KW-0472">Membrane</keyword>
<evidence type="ECO:0000256" key="1">
    <source>
        <dbReference type="SAM" id="Phobius"/>
    </source>
</evidence>
<keyword evidence="3" id="KW-1185">Reference proteome</keyword>
<dbReference type="EMBL" id="AP027732">
    <property type="protein sequence ID" value="BDZ49351.1"/>
    <property type="molecule type" value="Genomic_DNA"/>
</dbReference>
<feature type="transmembrane region" description="Helical" evidence="1">
    <location>
        <begin position="20"/>
        <end position="45"/>
    </location>
</feature>
<dbReference type="Pfam" id="PF12389">
    <property type="entry name" value="Peptidase_M73"/>
    <property type="match status" value="1"/>
</dbReference>
<gene>
    <name evidence="2" type="ORF">GCM10025867_15920</name>
</gene>
<reference evidence="3" key="1">
    <citation type="journal article" date="2019" name="Int. J. Syst. Evol. Microbiol.">
        <title>The Global Catalogue of Microorganisms (GCM) 10K type strain sequencing project: providing services to taxonomists for standard genome sequencing and annotation.</title>
        <authorList>
            <consortium name="The Broad Institute Genomics Platform"/>
            <consortium name="The Broad Institute Genome Sequencing Center for Infectious Disease"/>
            <person name="Wu L."/>
            <person name="Ma J."/>
        </authorList>
    </citation>
    <scope>NUCLEOTIDE SEQUENCE [LARGE SCALE GENOMIC DNA]</scope>
    <source>
        <strain evidence="3">NBRC 108728</strain>
    </source>
</reference>
<proteinExistence type="predicted"/>
<keyword evidence="1" id="KW-1133">Transmembrane helix</keyword>
<protein>
    <recommendedName>
        <fullName evidence="4">Camelysin metallo-endopeptidase</fullName>
    </recommendedName>
</protein>
<dbReference type="RefSeq" id="WP_286346162.1">
    <property type="nucleotide sequence ID" value="NZ_AP027732.1"/>
</dbReference>
<evidence type="ECO:0000313" key="2">
    <source>
        <dbReference type="EMBL" id="BDZ49351.1"/>
    </source>
</evidence>
<evidence type="ECO:0000313" key="3">
    <source>
        <dbReference type="Proteomes" id="UP001321486"/>
    </source>
</evidence>
<dbReference type="InterPro" id="IPR022121">
    <property type="entry name" value="Peptidase_M73_camelysin"/>
</dbReference>
<dbReference type="Proteomes" id="UP001321486">
    <property type="component" value="Chromosome"/>
</dbReference>
<name>A0ABM8GLR7_9MICO</name>
<keyword evidence="1" id="KW-0812">Transmembrane</keyword>
<organism evidence="2 3">
    <name type="scientific">Frondihabitans sucicola</name>
    <dbReference type="NCBI Taxonomy" id="1268041"/>
    <lineage>
        <taxon>Bacteria</taxon>
        <taxon>Bacillati</taxon>
        <taxon>Actinomycetota</taxon>
        <taxon>Actinomycetes</taxon>
        <taxon>Micrococcales</taxon>
        <taxon>Microbacteriaceae</taxon>
        <taxon>Frondihabitans</taxon>
    </lineage>
</organism>